<dbReference type="PANTHER" id="PTHR24178">
    <property type="entry name" value="MOLTING PROTEIN MLT-4"/>
    <property type="match status" value="1"/>
</dbReference>
<dbReference type="InterPro" id="IPR002110">
    <property type="entry name" value="Ankyrin_rpt"/>
</dbReference>
<keyword evidence="6" id="KW-1185">Reference proteome</keyword>
<feature type="domain" description="Novel STAND NTPase 3" evidence="4">
    <location>
        <begin position="160"/>
        <end position="325"/>
    </location>
</feature>
<dbReference type="PROSITE" id="PS50297">
    <property type="entry name" value="ANK_REP_REGION"/>
    <property type="match status" value="6"/>
</dbReference>
<feature type="repeat" description="ANK" evidence="3">
    <location>
        <begin position="724"/>
        <end position="756"/>
    </location>
</feature>
<feature type="repeat" description="ANK" evidence="3">
    <location>
        <begin position="923"/>
        <end position="955"/>
    </location>
</feature>
<evidence type="ECO:0000259" key="4">
    <source>
        <dbReference type="Pfam" id="PF20720"/>
    </source>
</evidence>
<dbReference type="PANTHER" id="PTHR24178:SF41">
    <property type="entry name" value="ANKYRIN-2 ISOFORM X1"/>
    <property type="match status" value="1"/>
</dbReference>
<evidence type="ECO:0000256" key="2">
    <source>
        <dbReference type="ARBA" id="ARBA00023043"/>
    </source>
</evidence>
<dbReference type="Proteomes" id="UP000507470">
    <property type="component" value="Unassembled WGS sequence"/>
</dbReference>
<feature type="repeat" description="ANK" evidence="3">
    <location>
        <begin position="956"/>
        <end position="988"/>
    </location>
</feature>
<dbReference type="PROSITE" id="PS50088">
    <property type="entry name" value="ANK_REPEAT"/>
    <property type="match status" value="9"/>
</dbReference>
<feature type="repeat" description="ANK" evidence="3">
    <location>
        <begin position="620"/>
        <end position="653"/>
    </location>
</feature>
<dbReference type="OrthoDB" id="6122878at2759"/>
<dbReference type="InterPro" id="IPR036770">
    <property type="entry name" value="Ankyrin_rpt-contain_sf"/>
</dbReference>
<evidence type="ECO:0000313" key="6">
    <source>
        <dbReference type="Proteomes" id="UP000507470"/>
    </source>
</evidence>
<dbReference type="InterPro" id="IPR027417">
    <property type="entry name" value="P-loop_NTPase"/>
</dbReference>
<feature type="repeat" description="ANK" evidence="3">
    <location>
        <begin position="654"/>
        <end position="686"/>
    </location>
</feature>
<gene>
    <name evidence="5" type="ORF">MCOR_48174</name>
</gene>
<keyword evidence="1" id="KW-0677">Repeat</keyword>
<dbReference type="Gene3D" id="1.25.40.20">
    <property type="entry name" value="Ankyrin repeat-containing domain"/>
    <property type="match status" value="2"/>
</dbReference>
<evidence type="ECO:0000313" key="5">
    <source>
        <dbReference type="EMBL" id="CAC5415480.1"/>
    </source>
</evidence>
<reference evidence="5 6" key="1">
    <citation type="submission" date="2020-06" db="EMBL/GenBank/DDBJ databases">
        <authorList>
            <person name="Li R."/>
            <person name="Bekaert M."/>
        </authorList>
    </citation>
    <scope>NUCLEOTIDE SEQUENCE [LARGE SCALE GENOMIC DNA]</scope>
    <source>
        <strain evidence="6">wild</strain>
    </source>
</reference>
<feature type="repeat" description="ANK" evidence="3">
    <location>
        <begin position="857"/>
        <end position="889"/>
    </location>
</feature>
<protein>
    <submittedName>
        <fullName evidence="5">ANKRD50</fullName>
    </submittedName>
</protein>
<feature type="repeat" description="ANK" evidence="3">
    <location>
        <begin position="824"/>
        <end position="856"/>
    </location>
</feature>
<dbReference type="InterPro" id="IPR011029">
    <property type="entry name" value="DEATH-like_dom_sf"/>
</dbReference>
<dbReference type="InterPro" id="IPR049050">
    <property type="entry name" value="nSTAND3"/>
</dbReference>
<dbReference type="Pfam" id="PF12796">
    <property type="entry name" value="Ank_2"/>
    <property type="match status" value="4"/>
</dbReference>
<proteinExistence type="predicted"/>
<accession>A0A6J8E4T3</accession>
<feature type="repeat" description="ANK" evidence="3">
    <location>
        <begin position="890"/>
        <end position="922"/>
    </location>
</feature>
<dbReference type="Pfam" id="PF20720">
    <property type="entry name" value="nSTAND3"/>
    <property type="match status" value="1"/>
</dbReference>
<name>A0A6J8E4T3_MYTCO</name>
<dbReference type="SUPFAM" id="SSF48403">
    <property type="entry name" value="Ankyrin repeat"/>
    <property type="match status" value="2"/>
</dbReference>
<dbReference type="SUPFAM" id="SSF52540">
    <property type="entry name" value="P-loop containing nucleoside triphosphate hydrolases"/>
    <property type="match status" value="1"/>
</dbReference>
<dbReference type="PRINTS" id="PR01415">
    <property type="entry name" value="ANKYRIN"/>
</dbReference>
<dbReference type="Gene3D" id="1.10.533.10">
    <property type="entry name" value="Death Domain, Fas"/>
    <property type="match status" value="1"/>
</dbReference>
<evidence type="ECO:0000256" key="3">
    <source>
        <dbReference type="PROSITE-ProRule" id="PRU00023"/>
    </source>
</evidence>
<sequence>MTIEKTVEMKFKDEVTKRHDIIFESNRCKAALKMNCNDIITTVKNEDILLHLTEQEKLTVLEQESIQIIVGQRRKNFRLFEIILNHDPVPYIEFINALRSNDMYAELANQIEQSKDSMVKTPEEINIEIDDLYNDKIPEEVRNLHDNHIQDWNSKDNMIIETQAFRNIMEQLLDKNCVVVVGSQGNGKSSMLQHIALIKCNNEAYDIIPIVMEPKNIIQFYNPNRNQIFVVDDLCGKERVNSQHIDIWGLDIEKVIKIINDGSLPGVDRHERVRRKTKILISCNENIYNDPSFRSLQITLKPYVCLLSKYPLSEKERTDMLKKYLPNGVNTFQYINRKEIEIPLLCKLAEGKTYDEIRAMFSHPVKYIKNYLNELKEKNNHRFCIITLCTLFDNTFKSEWLKSDSMPEKVKFAAEEIGLNLKKDSTIKRMQEEFLKTDLLYFSRTGTTYHLIHEEIHNIAAVICGNVFTECFIKYSSGSFIAQRFRMESKNEVRDKAVILYPKYHKRYFDRLLLDLEKGDTYSSFHNIQLKESEYRDKFCDYCKDRKQKFMEILSQLKKNTKEATSNESADDYDCLKCNIYFNDHKIGIPLIESAWEGHADVVNMLLDEMDCDINETDAFGRTALFVASARGHLNVVKELLQNHKADVSLCDNKKRTPLYSACEEGYIDIARILIEKGANILAKDIHGCSSFLKACLYGHKKIAKILLEKSTDGREEMRKRDNSGRTPIIAAAQNDQCNIISFLLDEGANVNDADSKGITPLYVASLRNCSETVSKLLDHDADMFKLDNDGCSALFVACRNGSFKAVEKLVTKDKAMISKCDWHKRTPFYIACKEGHKDVVQILLKEGVDAVSCDEDEKSPLYVSSENGHLTVVEKLLEVNVDVNKCDRQGRSPLHVACKMGHIEIVRLLHSKGADLSHCDRWGGSPFFIACREGYIDIVKFLVDKCVYVNTCDNNGNSPLYVACEEGHLYIVIFLLQKGANIKYRNNNGRLAIHAASSGGYKKIIKILINYDSPFTPDIDGQTPAALARRNRLLSVAEMMEDDFNAY</sequence>
<dbReference type="SMART" id="SM00248">
    <property type="entry name" value="ANK"/>
    <property type="match status" value="13"/>
</dbReference>
<dbReference type="EMBL" id="CACVKT020008444">
    <property type="protein sequence ID" value="CAC5415480.1"/>
    <property type="molecule type" value="Genomic_DNA"/>
</dbReference>
<keyword evidence="2 3" id="KW-0040">ANK repeat</keyword>
<organism evidence="5 6">
    <name type="scientific">Mytilus coruscus</name>
    <name type="common">Sea mussel</name>
    <dbReference type="NCBI Taxonomy" id="42192"/>
    <lineage>
        <taxon>Eukaryota</taxon>
        <taxon>Metazoa</taxon>
        <taxon>Spiralia</taxon>
        <taxon>Lophotrochozoa</taxon>
        <taxon>Mollusca</taxon>
        <taxon>Bivalvia</taxon>
        <taxon>Autobranchia</taxon>
        <taxon>Pteriomorphia</taxon>
        <taxon>Mytilida</taxon>
        <taxon>Mytiloidea</taxon>
        <taxon>Mytilidae</taxon>
        <taxon>Mytilinae</taxon>
        <taxon>Mytilus</taxon>
    </lineage>
</organism>
<feature type="repeat" description="ANK" evidence="3">
    <location>
        <begin position="757"/>
        <end position="789"/>
    </location>
</feature>
<dbReference type="AlphaFoldDB" id="A0A6J8E4T3"/>
<evidence type="ECO:0000256" key="1">
    <source>
        <dbReference type="ARBA" id="ARBA00022737"/>
    </source>
</evidence>